<dbReference type="PANTHER" id="PTHR30061:SF50">
    <property type="entry name" value="MALTOSE_MALTODEXTRIN-BINDING PERIPLASMIC PROTEIN"/>
    <property type="match status" value="1"/>
</dbReference>
<sequence>MANTIADVFYVDVFWAPDWINKGLAIPLDEYIKAEGVNLAEFEPSLLKGFQWDGKTYGLPKGYSTLGLFYNKKMLDEAGVAVPTTWDELREAARALTKGDVKGLSLSADHARFVPFIYMAGGQLFNEAKTEAYFNSPEAVAAAEFYTGLITKDKVADTPAGLGAGWAGDAFAQEKAAMVLEGHWMIPFLAEYPNVEYGVAELPAGPAGKSNFVFTVAYAVSKSSKHPAEAFKLVDYLTSDEAQRQMVQLGLELPSRTAVASDPFFEGKDDRAALIAGVKYAQPFQYTANQAPYVDEFGKALENMILNGKDPKSELDRVQAKFEEVIKK</sequence>
<evidence type="ECO:0000256" key="3">
    <source>
        <dbReference type="ARBA" id="ARBA00022729"/>
    </source>
</evidence>
<organism evidence="4 5">
    <name type="scientific">Symbiobacterium terraclitae</name>
    <dbReference type="NCBI Taxonomy" id="557451"/>
    <lineage>
        <taxon>Bacteria</taxon>
        <taxon>Bacillati</taxon>
        <taxon>Bacillota</taxon>
        <taxon>Clostridia</taxon>
        <taxon>Eubacteriales</taxon>
        <taxon>Symbiobacteriaceae</taxon>
        <taxon>Symbiobacterium</taxon>
    </lineage>
</organism>
<keyword evidence="3" id="KW-0732">Signal</keyword>
<name>A0ABS4JP50_9FIRM</name>
<proteinExistence type="inferred from homology"/>
<dbReference type="Pfam" id="PF01547">
    <property type="entry name" value="SBP_bac_1"/>
    <property type="match status" value="1"/>
</dbReference>
<dbReference type="PANTHER" id="PTHR30061">
    <property type="entry name" value="MALTOSE-BINDING PERIPLASMIC PROTEIN"/>
    <property type="match status" value="1"/>
</dbReference>
<comment type="caution">
    <text evidence="4">The sequence shown here is derived from an EMBL/GenBank/DDBJ whole genome shotgun (WGS) entry which is preliminary data.</text>
</comment>
<keyword evidence="4" id="KW-0762">Sugar transport</keyword>
<gene>
    <name evidence="4" type="ORF">J2Z79_000685</name>
</gene>
<evidence type="ECO:0000256" key="2">
    <source>
        <dbReference type="ARBA" id="ARBA00022448"/>
    </source>
</evidence>
<dbReference type="Gene3D" id="3.40.190.10">
    <property type="entry name" value="Periplasmic binding protein-like II"/>
    <property type="match status" value="1"/>
</dbReference>
<accession>A0ABS4JP50</accession>
<evidence type="ECO:0000256" key="1">
    <source>
        <dbReference type="ARBA" id="ARBA00008520"/>
    </source>
</evidence>
<dbReference type="InterPro" id="IPR006059">
    <property type="entry name" value="SBP"/>
</dbReference>
<dbReference type="SUPFAM" id="SSF53850">
    <property type="entry name" value="Periplasmic binding protein-like II"/>
    <property type="match status" value="1"/>
</dbReference>
<dbReference type="Proteomes" id="UP001519289">
    <property type="component" value="Unassembled WGS sequence"/>
</dbReference>
<dbReference type="EMBL" id="JAGGLG010000004">
    <property type="protein sequence ID" value="MBP2017302.1"/>
    <property type="molecule type" value="Genomic_DNA"/>
</dbReference>
<evidence type="ECO:0000313" key="5">
    <source>
        <dbReference type="Proteomes" id="UP001519289"/>
    </source>
</evidence>
<keyword evidence="5" id="KW-1185">Reference proteome</keyword>
<dbReference type="CDD" id="cd14748">
    <property type="entry name" value="PBP2_UgpB"/>
    <property type="match status" value="1"/>
</dbReference>
<evidence type="ECO:0000313" key="4">
    <source>
        <dbReference type="EMBL" id="MBP2017302.1"/>
    </source>
</evidence>
<protein>
    <submittedName>
        <fullName evidence="4">Multiple sugar transport system substrate-binding protein</fullName>
    </submittedName>
</protein>
<keyword evidence="2" id="KW-0813">Transport</keyword>
<reference evidence="4 5" key="1">
    <citation type="submission" date="2021-03" db="EMBL/GenBank/DDBJ databases">
        <title>Genomic Encyclopedia of Type Strains, Phase IV (KMG-IV): sequencing the most valuable type-strain genomes for metagenomic binning, comparative biology and taxonomic classification.</title>
        <authorList>
            <person name="Goeker M."/>
        </authorList>
    </citation>
    <scope>NUCLEOTIDE SEQUENCE [LARGE SCALE GENOMIC DNA]</scope>
    <source>
        <strain evidence="4 5">DSM 27138</strain>
    </source>
</reference>
<comment type="similarity">
    <text evidence="1">Belongs to the bacterial solute-binding protein 1 family.</text>
</comment>